<dbReference type="STRING" id="1122180.Lokhon_03141"/>
<dbReference type="AlphaFoldDB" id="A0A017H8P1"/>
<reference evidence="1 2" key="1">
    <citation type="submission" date="2013-03" db="EMBL/GenBank/DDBJ databases">
        <authorList>
            <person name="Fiebig A."/>
            <person name="Goeker M."/>
            <person name="Klenk H.-P.P."/>
        </authorList>
    </citation>
    <scope>NUCLEOTIDE SEQUENCE [LARGE SCALE GENOMIC DNA]</scope>
    <source>
        <strain evidence="1 2">DSM 17492</strain>
    </source>
</reference>
<dbReference type="Proteomes" id="UP000025047">
    <property type="component" value="Unassembled WGS sequence"/>
</dbReference>
<sequence>MSRTRSTGANGPNAITFTEIEAWSRLTRTPLEPHHVETITAMDEVWMAKVYARQNLPEGTKALPQRSKEAMTPTLFDLALR</sequence>
<dbReference type="EMBL" id="APGJ01000008">
    <property type="protein sequence ID" value="EYD70508.1"/>
    <property type="molecule type" value="Genomic_DNA"/>
</dbReference>
<accession>A0A017H8P1</accession>
<evidence type="ECO:0000313" key="2">
    <source>
        <dbReference type="Proteomes" id="UP000025047"/>
    </source>
</evidence>
<keyword evidence="2" id="KW-1185">Reference proteome</keyword>
<dbReference type="HOGENOM" id="CLU_2569708_0_0_5"/>
<proteinExistence type="predicted"/>
<name>A0A017H8P1_9RHOB</name>
<dbReference type="InterPro" id="IPR056919">
    <property type="entry name" value="Phage_TAC_18"/>
</dbReference>
<dbReference type="eggNOG" id="ENOG50339EY">
    <property type="taxonomic scope" value="Bacteria"/>
</dbReference>
<gene>
    <name evidence="1" type="ORF">Lokhon_03141</name>
</gene>
<protein>
    <submittedName>
        <fullName evidence="1">Uncharacterized protein</fullName>
    </submittedName>
</protein>
<dbReference type="Pfam" id="PF23812">
    <property type="entry name" value="Phage_TAC_18"/>
    <property type="match status" value="1"/>
</dbReference>
<dbReference type="PATRIC" id="fig|1122180.6.peg.3133"/>
<organism evidence="1 2">
    <name type="scientific">Limimaricola hongkongensis DSM 17492</name>
    <dbReference type="NCBI Taxonomy" id="1122180"/>
    <lineage>
        <taxon>Bacteria</taxon>
        <taxon>Pseudomonadati</taxon>
        <taxon>Pseudomonadota</taxon>
        <taxon>Alphaproteobacteria</taxon>
        <taxon>Rhodobacterales</taxon>
        <taxon>Paracoccaceae</taxon>
        <taxon>Limimaricola</taxon>
    </lineage>
</organism>
<comment type="caution">
    <text evidence="1">The sequence shown here is derived from an EMBL/GenBank/DDBJ whole genome shotgun (WGS) entry which is preliminary data.</text>
</comment>
<evidence type="ECO:0000313" key="1">
    <source>
        <dbReference type="EMBL" id="EYD70508.1"/>
    </source>
</evidence>